<dbReference type="Proteomes" id="UP001230188">
    <property type="component" value="Unassembled WGS sequence"/>
</dbReference>
<keyword evidence="2" id="KW-0689">Ribosomal protein</keyword>
<dbReference type="PANTHER" id="PTHR13528">
    <property type="entry name" value="39S RIBOSOMAL PROTEIN L28, MITOCHONDRIAL"/>
    <property type="match status" value="1"/>
</dbReference>
<feature type="chain" id="PRO_5042212233" description="Large ribosomal subunit protein bL28c" evidence="5">
    <location>
        <begin position="20"/>
        <end position="125"/>
    </location>
</feature>
<dbReference type="InterPro" id="IPR034704">
    <property type="entry name" value="Ribosomal_bL28/bL31-like_sf"/>
</dbReference>
<dbReference type="Pfam" id="PF00830">
    <property type="entry name" value="Ribosomal_L28"/>
    <property type="match status" value="1"/>
</dbReference>
<evidence type="ECO:0000256" key="5">
    <source>
        <dbReference type="SAM" id="SignalP"/>
    </source>
</evidence>
<comment type="similarity">
    <text evidence="1">Belongs to the bacterial ribosomal protein bL28 family.</text>
</comment>
<keyword evidence="7" id="KW-1185">Reference proteome</keyword>
<dbReference type="InterPro" id="IPR001383">
    <property type="entry name" value="Ribosomal_bL28_bact-type"/>
</dbReference>
<protein>
    <recommendedName>
        <fullName evidence="4">Large ribosomal subunit protein bL28c</fullName>
    </recommendedName>
</protein>
<evidence type="ECO:0000313" key="6">
    <source>
        <dbReference type="EMBL" id="KAJ8600060.1"/>
    </source>
</evidence>
<sequence>MIKPKALLLLAMMAWAAAALVPPTQVLLLHSQGRRQIATPPPTMRFRVCDLTGKRRNAKAMTVTFSHKRNHKVQHVNLQTRRLWWAEADRYVRMRVSTKALKTIAKYGLQKAANKYDVDLTKYLI</sequence>
<evidence type="ECO:0000313" key="7">
    <source>
        <dbReference type="Proteomes" id="UP001230188"/>
    </source>
</evidence>
<dbReference type="EMBL" id="JAQMWT010000531">
    <property type="protein sequence ID" value="KAJ8600060.1"/>
    <property type="molecule type" value="Genomic_DNA"/>
</dbReference>
<evidence type="ECO:0000256" key="3">
    <source>
        <dbReference type="ARBA" id="ARBA00023274"/>
    </source>
</evidence>
<name>A0AAD7XL47_9STRA</name>
<evidence type="ECO:0000256" key="2">
    <source>
        <dbReference type="ARBA" id="ARBA00022980"/>
    </source>
</evidence>
<dbReference type="GO" id="GO:0005840">
    <property type="term" value="C:ribosome"/>
    <property type="evidence" value="ECO:0007669"/>
    <property type="project" value="UniProtKB-KW"/>
</dbReference>
<dbReference type="PANTHER" id="PTHR13528:SF2">
    <property type="entry name" value="LARGE RIBOSOMAL SUBUNIT PROTEIN BL28M"/>
    <property type="match status" value="1"/>
</dbReference>
<organism evidence="6 7">
    <name type="scientific">Chrysophaeum taylorii</name>
    <dbReference type="NCBI Taxonomy" id="2483200"/>
    <lineage>
        <taxon>Eukaryota</taxon>
        <taxon>Sar</taxon>
        <taxon>Stramenopiles</taxon>
        <taxon>Ochrophyta</taxon>
        <taxon>Pelagophyceae</taxon>
        <taxon>Pelagomonadales</taxon>
        <taxon>Pelagomonadaceae</taxon>
        <taxon>Chrysophaeum</taxon>
    </lineage>
</organism>
<gene>
    <name evidence="6" type="ORF">CTAYLR_001856</name>
</gene>
<dbReference type="InterPro" id="IPR026569">
    <property type="entry name" value="Ribosomal_bL28"/>
</dbReference>
<dbReference type="GO" id="GO:1990904">
    <property type="term" value="C:ribonucleoprotein complex"/>
    <property type="evidence" value="ECO:0007669"/>
    <property type="project" value="UniProtKB-KW"/>
</dbReference>
<dbReference type="AlphaFoldDB" id="A0AAD7XL47"/>
<accession>A0AAD7XL47</accession>
<dbReference type="NCBIfam" id="TIGR00009">
    <property type="entry name" value="L28"/>
    <property type="match status" value="1"/>
</dbReference>
<reference evidence="6" key="1">
    <citation type="submission" date="2023-01" db="EMBL/GenBank/DDBJ databases">
        <title>Metagenome sequencing of chrysophaentin producing Chrysophaeum taylorii.</title>
        <authorList>
            <person name="Davison J."/>
            <person name="Bewley C."/>
        </authorList>
    </citation>
    <scope>NUCLEOTIDE SEQUENCE</scope>
    <source>
        <strain evidence="6">NIES-1699</strain>
    </source>
</reference>
<comment type="caution">
    <text evidence="6">The sequence shown here is derived from an EMBL/GenBank/DDBJ whole genome shotgun (WGS) entry which is preliminary data.</text>
</comment>
<dbReference type="Gene3D" id="2.30.170.40">
    <property type="entry name" value="Ribosomal protein L28/L24"/>
    <property type="match status" value="1"/>
</dbReference>
<proteinExistence type="inferred from homology"/>
<dbReference type="GO" id="GO:0003735">
    <property type="term" value="F:structural constituent of ribosome"/>
    <property type="evidence" value="ECO:0007669"/>
    <property type="project" value="InterPro"/>
</dbReference>
<dbReference type="GO" id="GO:0006412">
    <property type="term" value="P:translation"/>
    <property type="evidence" value="ECO:0007669"/>
    <property type="project" value="InterPro"/>
</dbReference>
<dbReference type="InterPro" id="IPR037147">
    <property type="entry name" value="Ribosomal_bL28_sf"/>
</dbReference>
<dbReference type="SUPFAM" id="SSF143800">
    <property type="entry name" value="L28p-like"/>
    <property type="match status" value="1"/>
</dbReference>
<evidence type="ECO:0000256" key="1">
    <source>
        <dbReference type="ARBA" id="ARBA00008760"/>
    </source>
</evidence>
<keyword evidence="5" id="KW-0732">Signal</keyword>
<evidence type="ECO:0000256" key="4">
    <source>
        <dbReference type="ARBA" id="ARBA00035265"/>
    </source>
</evidence>
<keyword evidence="3" id="KW-0687">Ribonucleoprotein</keyword>
<feature type="signal peptide" evidence="5">
    <location>
        <begin position="1"/>
        <end position="19"/>
    </location>
</feature>